<feature type="transmembrane region" description="Helical" evidence="6">
    <location>
        <begin position="491"/>
        <end position="513"/>
    </location>
</feature>
<dbReference type="InterPro" id="IPR050833">
    <property type="entry name" value="Poly_Biosynth_Transport"/>
</dbReference>
<feature type="transmembrane region" description="Helical" evidence="6">
    <location>
        <begin position="392"/>
        <end position="412"/>
    </location>
</feature>
<evidence type="ECO:0000256" key="1">
    <source>
        <dbReference type="ARBA" id="ARBA00004651"/>
    </source>
</evidence>
<dbReference type="PANTHER" id="PTHR30250:SF11">
    <property type="entry name" value="O-ANTIGEN TRANSPORTER-RELATED"/>
    <property type="match status" value="1"/>
</dbReference>
<evidence type="ECO:0000313" key="7">
    <source>
        <dbReference type="EMBL" id="OGK39946.1"/>
    </source>
</evidence>
<dbReference type="CDD" id="cd13128">
    <property type="entry name" value="MATE_Wzx_like"/>
    <property type="match status" value="1"/>
</dbReference>
<evidence type="ECO:0000256" key="3">
    <source>
        <dbReference type="ARBA" id="ARBA00022692"/>
    </source>
</evidence>
<dbReference type="Gene3D" id="3.90.550.10">
    <property type="entry name" value="Spore Coat Polysaccharide Biosynthesis Protein SpsA, Chain A"/>
    <property type="match status" value="1"/>
</dbReference>
<feature type="transmembrane region" description="Helical" evidence="6">
    <location>
        <begin position="255"/>
        <end position="281"/>
    </location>
</feature>
<keyword evidence="5 6" id="KW-0472">Membrane</keyword>
<protein>
    <submittedName>
        <fullName evidence="7">Uncharacterized protein</fullName>
    </submittedName>
</protein>
<dbReference type="InterPro" id="IPR029044">
    <property type="entry name" value="Nucleotide-diphossugar_trans"/>
</dbReference>
<feature type="transmembrane region" description="Helical" evidence="6">
    <location>
        <begin position="603"/>
        <end position="622"/>
    </location>
</feature>
<keyword evidence="3 6" id="KW-0812">Transmembrane</keyword>
<reference evidence="7 8" key="1">
    <citation type="journal article" date="2016" name="Nat. Commun.">
        <title>Thousands of microbial genomes shed light on interconnected biogeochemical processes in an aquifer system.</title>
        <authorList>
            <person name="Anantharaman K."/>
            <person name="Brown C.T."/>
            <person name="Hug L.A."/>
            <person name="Sharon I."/>
            <person name="Castelle C.J."/>
            <person name="Probst A.J."/>
            <person name="Thomas B.C."/>
            <person name="Singh A."/>
            <person name="Wilkins M.J."/>
            <person name="Karaoz U."/>
            <person name="Brodie E.L."/>
            <person name="Williams K.H."/>
            <person name="Hubbard S.S."/>
            <person name="Banfield J.F."/>
        </authorList>
    </citation>
    <scope>NUCLEOTIDE SEQUENCE [LARGE SCALE GENOMIC DNA]</scope>
</reference>
<keyword evidence="4 6" id="KW-1133">Transmembrane helix</keyword>
<feature type="transmembrane region" description="Helical" evidence="6">
    <location>
        <begin position="575"/>
        <end position="596"/>
    </location>
</feature>
<sequence>MKKLNKTAFIFVLYNTASAEVKRLKIEVERLGLTNYKIYFIDNTKSKKGYAQGANEGIKKAVEDKCDLFIVANPDISLEGIYGNDLLSGGKKFDIWGLAMEQQGKIYFGGEIDPWLLTGGLITEKPRTRFKKTGWISGSLMIIKRKVIEKIGYFSEDFFMYYEDVDYCYRAGKAGFRIGIDSNFVYKHFEVSANNPEKTKFLAKAKKIFFKKYANIWQRAYGFARFPKAVLEEILRFSFDKLSIAQDDKKTQSSFFVNFASLNISSLINKLLNFFLFIFLIRYLRPSEYGVYTLVWAQVSLFSPIVDLGTTTYGIIDLPTEKKQRFLSLFNLRLLIAIAVFFLTVFTGALMFKGNSRVVIYIFLTSIVIFSNVFSGSYLIKNAVEGKLYNSSLVSSIFNTLLILTLTFFIVVFKSLPFIFLISFIFYSAYCFINYFLIKKDLKELTFRIDIKVWRNFLETSYVYVLIGFLAGLYFKIDVFLLQIIKGEREVGIYSAGYKFFEGMMFIAASYNISRAPMLAKLAKKGLHFLQRAVDRDIFFFGLSGFFIAFFFYFFSPFILPIFLKGNYQESITVVRLVMFGLPFIFVSSVFLNSIYVLKKAKVIIYIFIFQVIINFILNLIFIPRYSYLASTYITLLSEILNTVIFFIIYKFLVKKTDHENIG</sequence>
<name>A0A1F7I9A5_9BACT</name>
<feature type="transmembrane region" description="Helical" evidence="6">
    <location>
        <begin position="534"/>
        <end position="555"/>
    </location>
</feature>
<comment type="caution">
    <text evidence="7">The sequence shown here is derived from an EMBL/GenBank/DDBJ whole genome shotgun (WGS) entry which is preliminary data.</text>
</comment>
<feature type="transmembrane region" description="Helical" evidence="6">
    <location>
        <begin position="462"/>
        <end position="485"/>
    </location>
</feature>
<dbReference type="AlphaFoldDB" id="A0A1F7I9A5"/>
<dbReference type="SUPFAM" id="SSF53448">
    <property type="entry name" value="Nucleotide-diphospho-sugar transferases"/>
    <property type="match status" value="1"/>
</dbReference>
<comment type="subcellular location">
    <subcellularLocation>
        <location evidence="1">Cell membrane</location>
        <topology evidence="1">Multi-pass membrane protein</topology>
    </subcellularLocation>
</comment>
<dbReference type="Proteomes" id="UP000177698">
    <property type="component" value="Unassembled WGS sequence"/>
</dbReference>
<dbReference type="GO" id="GO:0005886">
    <property type="term" value="C:plasma membrane"/>
    <property type="evidence" value="ECO:0007669"/>
    <property type="project" value="UniProtKB-SubCell"/>
</dbReference>
<evidence type="ECO:0000256" key="5">
    <source>
        <dbReference type="ARBA" id="ARBA00023136"/>
    </source>
</evidence>
<evidence type="ECO:0000313" key="8">
    <source>
        <dbReference type="Proteomes" id="UP000177698"/>
    </source>
</evidence>
<proteinExistence type="predicted"/>
<dbReference type="EMBL" id="MGAG01000033">
    <property type="protein sequence ID" value="OGK39946.1"/>
    <property type="molecule type" value="Genomic_DNA"/>
</dbReference>
<evidence type="ECO:0000256" key="6">
    <source>
        <dbReference type="SAM" id="Phobius"/>
    </source>
</evidence>
<dbReference type="STRING" id="1802056.A2954_03230"/>
<feature type="transmembrane region" description="Helical" evidence="6">
    <location>
        <begin position="628"/>
        <end position="650"/>
    </location>
</feature>
<gene>
    <name evidence="7" type="ORF">A2954_03230</name>
</gene>
<dbReference type="InterPro" id="IPR002797">
    <property type="entry name" value="Polysacc_synth"/>
</dbReference>
<feature type="transmembrane region" description="Helical" evidence="6">
    <location>
        <begin position="418"/>
        <end position="438"/>
    </location>
</feature>
<keyword evidence="2" id="KW-1003">Cell membrane</keyword>
<accession>A0A1F7I9A5</accession>
<dbReference type="PANTHER" id="PTHR30250">
    <property type="entry name" value="PST FAMILY PREDICTED COLANIC ACID TRANSPORTER"/>
    <property type="match status" value="1"/>
</dbReference>
<organism evidence="7 8">
    <name type="scientific">Candidatus Roizmanbacteria bacterium RIFCSPLOWO2_01_FULL_37_12</name>
    <dbReference type="NCBI Taxonomy" id="1802056"/>
    <lineage>
        <taxon>Bacteria</taxon>
        <taxon>Candidatus Roizmaniibacteriota</taxon>
    </lineage>
</organism>
<feature type="transmembrane region" description="Helical" evidence="6">
    <location>
        <begin position="332"/>
        <end position="352"/>
    </location>
</feature>
<dbReference type="Pfam" id="PF01943">
    <property type="entry name" value="Polysacc_synt"/>
    <property type="match status" value="1"/>
</dbReference>
<evidence type="ECO:0000256" key="4">
    <source>
        <dbReference type="ARBA" id="ARBA00022989"/>
    </source>
</evidence>
<evidence type="ECO:0000256" key="2">
    <source>
        <dbReference type="ARBA" id="ARBA00022475"/>
    </source>
</evidence>
<feature type="transmembrane region" description="Helical" evidence="6">
    <location>
        <begin position="358"/>
        <end position="380"/>
    </location>
</feature>